<evidence type="ECO:0000256" key="1">
    <source>
        <dbReference type="ARBA" id="ARBA00001946"/>
    </source>
</evidence>
<evidence type="ECO:0000256" key="9">
    <source>
        <dbReference type="SAM" id="MobiDB-lite"/>
    </source>
</evidence>
<dbReference type="PANTHER" id="PTHR45832:SF22">
    <property type="entry name" value="SERINE_THREONINE-PROTEIN KINASE SAMKA-RELATED"/>
    <property type="match status" value="1"/>
</dbReference>
<dbReference type="SUPFAM" id="SSF46689">
    <property type="entry name" value="Homeodomain-like"/>
    <property type="match status" value="1"/>
</dbReference>
<comment type="caution">
    <text evidence="11">The sequence shown here is derived from an EMBL/GenBank/DDBJ whole genome shotgun (WGS) entry which is preliminary data.</text>
</comment>
<dbReference type="PROSITE" id="PS50011">
    <property type="entry name" value="PROTEIN_KINASE_DOM"/>
    <property type="match status" value="1"/>
</dbReference>
<comment type="similarity">
    <text evidence="2">Belongs to the protein kinase superfamily. STE Ser/Thr protein kinase family. STE20 subfamily.</text>
</comment>
<dbReference type="OrthoDB" id="10035668at2759"/>
<sequence>MVRTYKRKTEDKYSRDDLEQALSDIRHKKLSIKSAAADYRIPIRTIFHRLAGSRTSAGRSRKTILTKEEESHLVTTIILFQKWQCPISSSVVIGLAKPYMIQLGKPRWSKEIKLAKIVKLEKVRSEACRKETVEHWFEHLNAVLTKHKLLNNRPEAIWNVDESGFGDDPGKRSVIVKRDSKHAISCQPGTGKSYTIVIMCTSASGEKLPPYIIYRSMKLWSTWVPKNGYPGARYNSTLSGWVDEEVFYDWFVNQFCPAVAHVKRSLILFFDGHRARISTRIVKMAMQNGIELECLQAHTTTILQPLDVVTLKKVKTAWHSPLVEHNTKTNSAPIPKQKLALLISELWKNHVLNGHCSGGFAKAGIYPYEPRAVSNEKLLGPSLSNDETASVDDSAVVHQPVNHLTRSASCEQLSAMALNITTTSLLNISDQSISIASGLPIITTTPVISPIDHIGMPSPILTMTTDSSILSSTMDSTVASQQSCVSNSSNYGNTWEYLQSIHPATNKKRIDRHCGQSLTTVEVLARLQAKENVKQRKVRASTKKTTTTDTKKKRGRPRKFTQQQRVLDEIDALFDLDPQSDFNITSSPTAIDSNRLTTDTNNYQHITTDPSNHVSFYDTQQQPQMFPSCYRCNTAINGNFTNCKNCGRYCCQLCVQNYFFSDSITSEYCAMYKAIADLDIVMEYMRGGQLTQIVEQTILDEGQMAAVTKECLEALQFLHSKNIIHRDVKSDNVLVGLDGSVKLTDFGFCAQLANTESLRTTMVGTPYWMSPEVIKKLKYDKKVDIWSLGILVIEMIDGSPPYINEQPFRAMCKIAMQEEPPSISPESQARISNDAQNFLKRCLTIDPRQRADTTELLAHPFIKHAKPLESLVPNIKAVCNNEVD</sequence>
<feature type="domain" description="Protein kinase" evidence="10">
    <location>
        <begin position="518"/>
        <end position="862"/>
    </location>
</feature>
<dbReference type="GO" id="GO:0004674">
    <property type="term" value="F:protein serine/threonine kinase activity"/>
    <property type="evidence" value="ECO:0007669"/>
    <property type="project" value="UniProtKB-EC"/>
</dbReference>
<comment type="cofactor">
    <cofactor evidence="1">
        <name>Mg(2+)</name>
        <dbReference type="ChEBI" id="CHEBI:18420"/>
    </cofactor>
</comment>
<dbReference type="SMART" id="SM00220">
    <property type="entry name" value="S_TKc"/>
    <property type="match status" value="1"/>
</dbReference>
<feature type="region of interest" description="Disordered" evidence="9">
    <location>
        <begin position="534"/>
        <end position="559"/>
    </location>
</feature>
<dbReference type="PROSITE" id="PS00108">
    <property type="entry name" value="PROTEIN_KINASE_ST"/>
    <property type="match status" value="1"/>
</dbReference>
<keyword evidence="7" id="KW-0067">ATP-binding</keyword>
<evidence type="ECO:0000313" key="12">
    <source>
        <dbReference type="Proteomes" id="UP000663834"/>
    </source>
</evidence>
<evidence type="ECO:0000256" key="3">
    <source>
        <dbReference type="ARBA" id="ARBA00012513"/>
    </source>
</evidence>
<protein>
    <recommendedName>
        <fullName evidence="3">non-specific serine/threonine protein kinase</fullName>
        <ecNumber evidence="3">2.7.11.1</ecNumber>
    </recommendedName>
</protein>
<dbReference type="InterPro" id="IPR051931">
    <property type="entry name" value="PAK3-like"/>
</dbReference>
<evidence type="ECO:0000256" key="5">
    <source>
        <dbReference type="ARBA" id="ARBA00022723"/>
    </source>
</evidence>
<dbReference type="EMBL" id="CAJNOW010000127">
    <property type="protein sequence ID" value="CAF1244440.1"/>
    <property type="molecule type" value="Genomic_DNA"/>
</dbReference>
<dbReference type="InterPro" id="IPR008271">
    <property type="entry name" value="Ser/Thr_kinase_AS"/>
</dbReference>
<dbReference type="AlphaFoldDB" id="A0A814ZIX6"/>
<evidence type="ECO:0000313" key="11">
    <source>
        <dbReference type="EMBL" id="CAF1244440.1"/>
    </source>
</evidence>
<dbReference type="SUPFAM" id="SSF56112">
    <property type="entry name" value="Protein kinase-like (PK-like)"/>
    <property type="match status" value="1"/>
</dbReference>
<organism evidence="11 12">
    <name type="scientific">Rotaria magnacalcarata</name>
    <dbReference type="NCBI Taxonomy" id="392030"/>
    <lineage>
        <taxon>Eukaryota</taxon>
        <taxon>Metazoa</taxon>
        <taxon>Spiralia</taxon>
        <taxon>Gnathifera</taxon>
        <taxon>Rotifera</taxon>
        <taxon>Eurotatoria</taxon>
        <taxon>Bdelloidea</taxon>
        <taxon>Philodinida</taxon>
        <taxon>Philodinidae</taxon>
        <taxon>Rotaria</taxon>
    </lineage>
</organism>
<accession>A0A814ZIX6</accession>
<dbReference type="GO" id="GO:0003676">
    <property type="term" value="F:nucleic acid binding"/>
    <property type="evidence" value="ECO:0007669"/>
    <property type="project" value="InterPro"/>
</dbReference>
<dbReference type="Proteomes" id="UP000663834">
    <property type="component" value="Unassembled WGS sequence"/>
</dbReference>
<keyword evidence="6" id="KW-0547">Nucleotide-binding</keyword>
<dbReference type="Gene3D" id="1.10.10.60">
    <property type="entry name" value="Homeodomain-like"/>
    <property type="match status" value="1"/>
</dbReference>
<dbReference type="InterPro" id="IPR000719">
    <property type="entry name" value="Prot_kinase_dom"/>
</dbReference>
<dbReference type="InterPro" id="IPR009057">
    <property type="entry name" value="Homeodomain-like_sf"/>
</dbReference>
<dbReference type="GO" id="GO:0005524">
    <property type="term" value="F:ATP binding"/>
    <property type="evidence" value="ECO:0007669"/>
    <property type="project" value="UniProtKB-KW"/>
</dbReference>
<dbReference type="Pfam" id="PF00069">
    <property type="entry name" value="Pkinase"/>
    <property type="match status" value="1"/>
</dbReference>
<reference evidence="11" key="1">
    <citation type="submission" date="2021-02" db="EMBL/GenBank/DDBJ databases">
        <authorList>
            <person name="Nowell W R."/>
        </authorList>
    </citation>
    <scope>NUCLEOTIDE SEQUENCE</scope>
</reference>
<evidence type="ECO:0000256" key="2">
    <source>
        <dbReference type="ARBA" id="ARBA00008874"/>
    </source>
</evidence>
<dbReference type="GO" id="GO:0046872">
    <property type="term" value="F:metal ion binding"/>
    <property type="evidence" value="ECO:0007669"/>
    <property type="project" value="UniProtKB-KW"/>
</dbReference>
<dbReference type="PANTHER" id="PTHR45832">
    <property type="entry name" value="SERINE/THREONINE-PROTEIN KINASE SAMKA-RELATED-RELATED"/>
    <property type="match status" value="1"/>
</dbReference>
<dbReference type="Pfam" id="PF03184">
    <property type="entry name" value="DDE_1"/>
    <property type="match status" value="1"/>
</dbReference>
<keyword evidence="5" id="KW-0479">Metal-binding</keyword>
<evidence type="ECO:0000259" key="10">
    <source>
        <dbReference type="PROSITE" id="PS50011"/>
    </source>
</evidence>
<dbReference type="Gene3D" id="1.10.510.10">
    <property type="entry name" value="Transferase(Phosphotransferase) domain 1"/>
    <property type="match status" value="1"/>
</dbReference>
<keyword evidence="4" id="KW-0808">Transferase</keyword>
<gene>
    <name evidence="11" type="ORF">KQP761_LOCUS1961</name>
</gene>
<evidence type="ECO:0000256" key="7">
    <source>
        <dbReference type="ARBA" id="ARBA00022840"/>
    </source>
</evidence>
<keyword evidence="8" id="KW-0460">Magnesium</keyword>
<dbReference type="EC" id="2.7.11.1" evidence="3"/>
<proteinExistence type="inferred from homology"/>
<dbReference type="InterPro" id="IPR004875">
    <property type="entry name" value="DDE_SF_endonuclease_dom"/>
</dbReference>
<name>A0A814ZIX6_9BILA</name>
<dbReference type="InterPro" id="IPR011009">
    <property type="entry name" value="Kinase-like_dom_sf"/>
</dbReference>
<evidence type="ECO:0000256" key="4">
    <source>
        <dbReference type="ARBA" id="ARBA00022679"/>
    </source>
</evidence>
<dbReference type="FunFam" id="1.10.510.10:FF:000768">
    <property type="entry name" value="Non-specific serine/threonine protein kinase"/>
    <property type="match status" value="1"/>
</dbReference>
<evidence type="ECO:0000256" key="6">
    <source>
        <dbReference type="ARBA" id="ARBA00022741"/>
    </source>
</evidence>
<evidence type="ECO:0000256" key="8">
    <source>
        <dbReference type="ARBA" id="ARBA00022842"/>
    </source>
</evidence>